<dbReference type="PANTHER" id="PTHR30006">
    <property type="entry name" value="THIAMINE-BINDING PERIPLASMIC PROTEIN-RELATED"/>
    <property type="match status" value="1"/>
</dbReference>
<proteinExistence type="predicted"/>
<dbReference type="VEuPathDB" id="FungiDB:PC110_g10611"/>
<feature type="compositionally biased region" description="Polar residues" evidence="2">
    <location>
        <begin position="894"/>
        <end position="904"/>
    </location>
</feature>
<dbReference type="AlphaFoldDB" id="A0A8T1UM14"/>
<evidence type="ECO:0000313" key="5">
    <source>
        <dbReference type="Proteomes" id="UP000688947"/>
    </source>
</evidence>
<accession>A0A8T1UM14</accession>
<evidence type="ECO:0000256" key="2">
    <source>
        <dbReference type="SAM" id="MobiDB-lite"/>
    </source>
</evidence>
<dbReference type="Pfam" id="PF13343">
    <property type="entry name" value="SBP_bac_6"/>
    <property type="match status" value="1"/>
</dbReference>
<dbReference type="Proteomes" id="UP000688947">
    <property type="component" value="Unassembled WGS sequence"/>
</dbReference>
<evidence type="ECO:0000256" key="1">
    <source>
        <dbReference type="ARBA" id="ARBA00022729"/>
    </source>
</evidence>
<dbReference type="VEuPathDB" id="FungiDB:PC110_g21977"/>
<feature type="signal peptide" evidence="3">
    <location>
        <begin position="1"/>
        <end position="22"/>
    </location>
</feature>
<reference evidence="4" key="1">
    <citation type="submission" date="2021-01" db="EMBL/GenBank/DDBJ databases">
        <title>Phytophthora aleatoria, a newly-described species from Pinus radiata is distinct from Phytophthora cactorum isolates based on comparative genomics.</title>
        <authorList>
            <person name="Mcdougal R."/>
            <person name="Panda P."/>
            <person name="Williams N."/>
            <person name="Studholme D.J."/>
        </authorList>
    </citation>
    <scope>NUCLEOTIDE SEQUENCE</scope>
    <source>
        <strain evidence="4">NZFS 3830</strain>
    </source>
</reference>
<evidence type="ECO:0000313" key="4">
    <source>
        <dbReference type="EMBL" id="KAG6966028.1"/>
    </source>
</evidence>
<dbReference type="PANTHER" id="PTHR30006:SF2">
    <property type="entry name" value="ABC TRANSPORTER SUBSTRATE-BINDING PROTEIN"/>
    <property type="match status" value="1"/>
</dbReference>
<gene>
    <name evidence="4" type="ORF">JG687_00005058</name>
</gene>
<sequence length="995" mass="110106">MQLFAPIVAAFALLAFSTVAKSGEETKSIDELYAAAVAEGGKLIMYHGGDTPTQQNGLQQAFSERFPGINFTLIVDYSKYHDVRVDNQLETDTLVPDLVALQTLQDFPRWASAGDLVKYKPANFSKIHESLRDTDGAWMAYKLFTFGYIYNSSALDGLAAPTSPTDLVDPQWAGKIASSYPNDDDAVLFLYTRYVKTYGWDWVAKMAAQSINFNRGTNVAGSLVKSGEKVVGVGTSGSSSPIKFVGGNGTEYLSWGQRVGILSKAKHPAAAKLFMNWVISEEAQTSVVTPSVRTDINTNKPWDIPEANMAEFPKFMEDRATAEEWRQTFTLYIGEVQGKPSPGWLGLHPGHCHFNLVARRLLEQSPKVRRIFQQNLSIDFAFQRPQSFPIPQLVKRSTLILLFRVTMVKPLSLLLLPVLALAQQQTGSNDVLLTMDVTIDGSLKNLQLLKGESFEDAAMSFARSNGLMAATDDAQVRAVIDQLSGLLKDKMQEVEAAQQQQTQPKDPLPSVQLSIPLTIDGYSGDLLKYETETPEAAVERFLYASGFSMDVMREVYPQLITLVNQKLEELQPPKKELFAFALSLDGREITVRHFEGGIPMDEAVETLRGIGVHDGEFMDRVAPQIANQIVNEINNRQPAPEQQQDQQVQEPPVTQQTPQRRELFSEPLTLNNRPAVMVHYEGSTARETAVRFLGENGITDDATIESMMPQLVGIVDGRMAAILEQEAQAQATAEQQQQQRQPLVTVPINLDDQRQANLDYFEGDDVEATVQRFLVGVGLGESEGFNNNVVQLSALLRERIAAIPQQQETQETTDSVQPTRPEPLFSIPVTLSGNVYNLEYFEGQEPYYVANSFCVEKHEIVRAELGVEFDGDQLLACQNVLLQSILKILEERQQPQAGEQQSGESAVESPAQPDTPVQAESKAPAQAEAETPADPRGLLLFTLDIDMGDGTSIKLPVHRNDNPQELASAFCTHHKLDQENVPALVDAMESQLKEL</sequence>
<feature type="region of interest" description="Disordered" evidence="2">
    <location>
        <begin position="637"/>
        <end position="668"/>
    </location>
</feature>
<feature type="compositionally biased region" description="Low complexity" evidence="2">
    <location>
        <begin position="637"/>
        <end position="658"/>
    </location>
</feature>
<feature type="region of interest" description="Disordered" evidence="2">
    <location>
        <begin position="894"/>
        <end position="933"/>
    </location>
</feature>
<organism evidence="4 5">
    <name type="scientific">Phytophthora cactorum</name>
    <dbReference type="NCBI Taxonomy" id="29920"/>
    <lineage>
        <taxon>Eukaryota</taxon>
        <taxon>Sar</taxon>
        <taxon>Stramenopiles</taxon>
        <taxon>Oomycota</taxon>
        <taxon>Peronosporomycetes</taxon>
        <taxon>Peronosporales</taxon>
        <taxon>Peronosporaceae</taxon>
        <taxon>Phytophthora</taxon>
    </lineage>
</organism>
<feature type="chain" id="PRO_5035770969" evidence="3">
    <location>
        <begin position="23"/>
        <end position="995"/>
    </location>
</feature>
<name>A0A8T1UM14_9STRA</name>
<dbReference type="EMBL" id="JAENGZ010000186">
    <property type="protein sequence ID" value="KAG6966028.1"/>
    <property type="molecule type" value="Genomic_DNA"/>
</dbReference>
<evidence type="ECO:0000256" key="3">
    <source>
        <dbReference type="SAM" id="SignalP"/>
    </source>
</evidence>
<protein>
    <submittedName>
        <fullName evidence="4">Uncharacterized protein</fullName>
    </submittedName>
</protein>
<keyword evidence="1 3" id="KW-0732">Signal</keyword>
<dbReference type="OrthoDB" id="10259249at2759"/>
<comment type="caution">
    <text evidence="4">The sequence shown here is derived from an EMBL/GenBank/DDBJ whole genome shotgun (WGS) entry which is preliminary data.</text>
</comment>